<dbReference type="HOGENOM" id="CLU_092264_0_0_1"/>
<dbReference type="eggNOG" id="KOG1854">
    <property type="taxonomic scope" value="Eukaryota"/>
</dbReference>
<dbReference type="AlphaFoldDB" id="H0XS02"/>
<comment type="subunit">
    <text evidence="7">Component of the mitochondrial contact site and cristae organizing system (MICOS) complex.</text>
</comment>
<dbReference type="InParanoid" id="H0XS02"/>
<dbReference type="InterPro" id="IPR019133">
    <property type="entry name" value="MIC60"/>
</dbReference>
<comment type="subcellular location">
    <subcellularLocation>
        <location evidence="7">Mitochondrion inner membrane</location>
        <topology evidence="7">Single-pass membrane protein</topology>
    </subcellularLocation>
</comment>
<reference evidence="9" key="3">
    <citation type="submission" date="2025-09" db="UniProtKB">
        <authorList>
            <consortium name="Ensembl"/>
        </authorList>
    </citation>
    <scope>IDENTIFICATION</scope>
</reference>
<feature type="compositionally biased region" description="Basic and acidic residues" evidence="8">
    <location>
        <begin position="177"/>
        <end position="197"/>
    </location>
</feature>
<comment type="similarity">
    <text evidence="1 7">Belongs to the MICOS complex subunit Mic60 family.</text>
</comment>
<evidence type="ECO:0000256" key="5">
    <source>
        <dbReference type="ARBA" id="ARBA00023128"/>
    </source>
</evidence>
<dbReference type="EMBL" id="AAQR03062246">
    <property type="status" value="NOT_ANNOTATED_CDS"/>
    <property type="molecule type" value="Genomic_DNA"/>
</dbReference>
<dbReference type="PANTHER" id="PTHR15415">
    <property type="entry name" value="MITOFILIN"/>
    <property type="match status" value="1"/>
</dbReference>
<evidence type="ECO:0000256" key="1">
    <source>
        <dbReference type="ARBA" id="ARBA00010877"/>
    </source>
</evidence>
<feature type="region of interest" description="Disordered" evidence="8">
    <location>
        <begin position="98"/>
        <end position="138"/>
    </location>
</feature>
<keyword evidence="5 7" id="KW-0496">Mitochondrion</keyword>
<evidence type="ECO:0000256" key="2">
    <source>
        <dbReference type="ARBA" id="ARBA00022692"/>
    </source>
</evidence>
<evidence type="ECO:0000256" key="7">
    <source>
        <dbReference type="RuleBase" id="RU363000"/>
    </source>
</evidence>
<organism evidence="9 10">
    <name type="scientific">Otolemur garnettii</name>
    <name type="common">Small-eared galago</name>
    <name type="synonym">Garnett's greater bushbaby</name>
    <dbReference type="NCBI Taxonomy" id="30611"/>
    <lineage>
        <taxon>Eukaryota</taxon>
        <taxon>Metazoa</taxon>
        <taxon>Chordata</taxon>
        <taxon>Craniata</taxon>
        <taxon>Vertebrata</taxon>
        <taxon>Euteleostomi</taxon>
        <taxon>Mammalia</taxon>
        <taxon>Eutheria</taxon>
        <taxon>Euarchontoglires</taxon>
        <taxon>Primates</taxon>
        <taxon>Strepsirrhini</taxon>
        <taxon>Lorisiformes</taxon>
        <taxon>Galagidae</taxon>
        <taxon>Otolemur</taxon>
    </lineage>
</organism>
<evidence type="ECO:0000313" key="9">
    <source>
        <dbReference type="Ensembl" id="ENSOGAP00000018894.1"/>
    </source>
</evidence>
<keyword evidence="4 7" id="KW-1133">Transmembrane helix</keyword>
<dbReference type="GeneTree" id="ENSGT00390000002313"/>
<reference evidence="9" key="2">
    <citation type="submission" date="2025-08" db="UniProtKB">
        <authorList>
            <consortium name="Ensembl"/>
        </authorList>
    </citation>
    <scope>IDENTIFICATION</scope>
</reference>
<dbReference type="GO" id="GO:0061617">
    <property type="term" value="C:MICOS complex"/>
    <property type="evidence" value="ECO:0007669"/>
    <property type="project" value="TreeGrafter"/>
</dbReference>
<comment type="function">
    <text evidence="7">Component of the MICOS complex, a large protein complex of the mitochondrial inner membrane that plays crucial roles in the maintenance of crista junctions, inner membrane architecture, and formation of contact sites to the outer membrane.</text>
</comment>
<evidence type="ECO:0000256" key="6">
    <source>
        <dbReference type="ARBA" id="ARBA00023136"/>
    </source>
</evidence>
<keyword evidence="3 7" id="KW-0999">Mitochondrion inner membrane</keyword>
<dbReference type="OMA" id="GSAPCNI"/>
<evidence type="ECO:0000256" key="3">
    <source>
        <dbReference type="ARBA" id="ARBA00022792"/>
    </source>
</evidence>
<dbReference type="STRING" id="30611.ENSOGAP00000018894"/>
<protein>
    <recommendedName>
        <fullName evidence="7">MICOS complex subunit MIC60</fullName>
    </recommendedName>
    <alternativeName>
        <fullName evidence="7">Mitofilin</fullName>
    </alternativeName>
</protein>
<proteinExistence type="inferred from homology"/>
<sequence>MLRACQLSRMTATQRGLCRKSVLHPLRPCRRASTSGSSGVTAGRIAGAGLLLVGGGIGGAILYAKWDSHFRESVEKTIPYSDILFQVVLGSAPCNIKLPKKPNQSAPPLESCSVSEVTEESKRPDSQLQKQKRGRPSSTATEAAQIISAACDTLWVPAPAVQHGETGKGKPTPTSSSRERPPNEVGIHHAQQEKQEQVKLEYLGKKILNVLKE</sequence>
<dbReference type="Proteomes" id="UP000005225">
    <property type="component" value="Unassembled WGS sequence"/>
</dbReference>
<dbReference type="Pfam" id="PF09731">
    <property type="entry name" value="Mitofilin"/>
    <property type="match status" value="1"/>
</dbReference>
<accession>H0XS02</accession>
<keyword evidence="6 7" id="KW-0472">Membrane</keyword>
<evidence type="ECO:0000313" key="10">
    <source>
        <dbReference type="Proteomes" id="UP000005225"/>
    </source>
</evidence>
<keyword evidence="10" id="KW-1185">Reference proteome</keyword>
<feature type="region of interest" description="Disordered" evidence="8">
    <location>
        <begin position="160"/>
        <end position="197"/>
    </location>
</feature>
<reference evidence="10" key="1">
    <citation type="submission" date="2011-03" db="EMBL/GenBank/DDBJ databases">
        <title>Version 3 of the genome sequence of Otolemur garnettii (Bushbaby).</title>
        <authorList>
            <consortium name="The Broad Institute Genome Sequencing Platform"/>
            <person name="Di Palma F."/>
            <person name="Johnson J."/>
            <person name="Lander E.S."/>
            <person name="Lindblad-Toh K."/>
            <person name="Jaffe D.B."/>
            <person name="Gnerre S."/>
            <person name="MacCallum I."/>
            <person name="Przybylski D."/>
            <person name="Ribeiro F.J."/>
            <person name="Burton J.N."/>
            <person name="Walker B.J."/>
            <person name="Sharpe T."/>
            <person name="Hall G."/>
        </authorList>
    </citation>
    <scope>NUCLEOTIDE SEQUENCE [LARGE SCALE GENOMIC DNA]</scope>
</reference>
<evidence type="ECO:0000256" key="4">
    <source>
        <dbReference type="ARBA" id="ARBA00022989"/>
    </source>
</evidence>
<name>H0XS02_OTOGA</name>
<keyword evidence="2 7" id="KW-0812">Transmembrane</keyword>
<dbReference type="Ensembl" id="ENSOGAT00000024184.1">
    <property type="protein sequence ID" value="ENSOGAP00000018894.1"/>
    <property type="gene ID" value="ENSOGAG00000024663.1"/>
</dbReference>
<evidence type="ECO:0000256" key="8">
    <source>
        <dbReference type="SAM" id="MobiDB-lite"/>
    </source>
</evidence>
<dbReference type="PANTHER" id="PTHR15415:SF7">
    <property type="entry name" value="MICOS COMPLEX SUBUNIT MIC60"/>
    <property type="match status" value="1"/>
</dbReference>
<dbReference type="GO" id="GO:0042407">
    <property type="term" value="P:cristae formation"/>
    <property type="evidence" value="ECO:0007669"/>
    <property type="project" value="TreeGrafter"/>
</dbReference>
<feature type="transmembrane region" description="Helical" evidence="7">
    <location>
        <begin position="45"/>
        <end position="64"/>
    </location>
</feature>